<reference evidence="3 4" key="1">
    <citation type="submission" date="2024-12" db="EMBL/GenBank/DDBJ databases">
        <authorList>
            <person name="Hu S."/>
        </authorList>
    </citation>
    <scope>NUCLEOTIDE SEQUENCE [LARGE SCALE GENOMIC DNA]</scope>
    <source>
        <strain evidence="3 4">P-25</strain>
    </source>
</reference>
<sequence length="157" mass="17851">MKIWSAIQLKASLLTLVFLSNMMVSLACAVGTDMRLNRAHHHDKTAYSHKHTHNNSKPHDHASHNHDKSSSDQQSSKSSKDNCCKDEVVKLTKADKLNQPGFDYSLLSQSFFILPYTAYNVGYLRIISANVSNEYLAWQHYHPPIPDLRIAIQSFQI</sequence>
<proteinExistence type="predicted"/>
<feature type="compositionally biased region" description="Basic residues" evidence="1">
    <location>
        <begin position="43"/>
        <end position="56"/>
    </location>
</feature>
<name>A0ABW9JNQ8_9SPHI</name>
<feature type="region of interest" description="Disordered" evidence="1">
    <location>
        <begin position="43"/>
        <end position="81"/>
    </location>
</feature>
<evidence type="ECO:0000256" key="1">
    <source>
        <dbReference type="SAM" id="MobiDB-lite"/>
    </source>
</evidence>
<feature type="chain" id="PRO_5046914431" evidence="2">
    <location>
        <begin position="30"/>
        <end position="157"/>
    </location>
</feature>
<evidence type="ECO:0000256" key="2">
    <source>
        <dbReference type="SAM" id="SignalP"/>
    </source>
</evidence>
<evidence type="ECO:0000313" key="4">
    <source>
        <dbReference type="Proteomes" id="UP001517367"/>
    </source>
</evidence>
<dbReference type="EMBL" id="SRMP02000050">
    <property type="protein sequence ID" value="MFN0293541.1"/>
    <property type="molecule type" value="Genomic_DNA"/>
</dbReference>
<dbReference type="InterPro" id="IPR058060">
    <property type="entry name" value="HYC_CC_PP"/>
</dbReference>
<feature type="compositionally biased region" description="Basic and acidic residues" evidence="1">
    <location>
        <begin position="57"/>
        <end position="70"/>
    </location>
</feature>
<dbReference type="Proteomes" id="UP001517367">
    <property type="component" value="Unassembled WGS sequence"/>
</dbReference>
<dbReference type="PROSITE" id="PS51257">
    <property type="entry name" value="PROKAR_LIPOPROTEIN"/>
    <property type="match status" value="1"/>
</dbReference>
<gene>
    <name evidence="3" type="ORF">E5L68_019330</name>
</gene>
<accession>A0ABW9JNQ8</accession>
<keyword evidence="2" id="KW-0732">Signal</keyword>
<dbReference type="NCBIfam" id="NF047658">
    <property type="entry name" value="HYC_CC_PP"/>
    <property type="match status" value="1"/>
</dbReference>
<protein>
    <submittedName>
        <fullName evidence="3">HYC_CC_PP family protein</fullName>
    </submittedName>
</protein>
<keyword evidence="4" id="KW-1185">Reference proteome</keyword>
<dbReference type="RefSeq" id="WP_138729207.1">
    <property type="nucleotide sequence ID" value="NZ_SRMP02000050.1"/>
</dbReference>
<feature type="signal peptide" evidence="2">
    <location>
        <begin position="1"/>
        <end position="29"/>
    </location>
</feature>
<evidence type="ECO:0000313" key="3">
    <source>
        <dbReference type="EMBL" id="MFN0293541.1"/>
    </source>
</evidence>
<organism evidence="3 4">
    <name type="scientific">Pedobacter helvus</name>
    <dbReference type="NCBI Taxonomy" id="2563444"/>
    <lineage>
        <taxon>Bacteria</taxon>
        <taxon>Pseudomonadati</taxon>
        <taxon>Bacteroidota</taxon>
        <taxon>Sphingobacteriia</taxon>
        <taxon>Sphingobacteriales</taxon>
        <taxon>Sphingobacteriaceae</taxon>
        <taxon>Pedobacter</taxon>
    </lineage>
</organism>
<comment type="caution">
    <text evidence="3">The sequence shown here is derived from an EMBL/GenBank/DDBJ whole genome shotgun (WGS) entry which is preliminary data.</text>
</comment>